<gene>
    <name evidence="7" type="ORF">H4F90_13150</name>
</gene>
<dbReference type="InterPro" id="IPR030678">
    <property type="entry name" value="Peptide/Ni-bd"/>
</dbReference>
<sequence>MGWAAAGLAALALAAGLAGAATVDTPAQAAQAADPAGPPRVLRYAFPVAETGFDPAQVADLYSKTVVANIFEAPLAYDPLARPARLVPQTAAAMPEVSAGHTRFLVTLQPGTFFADDPAFGGRPRELLAADYVYAIKRHYDPRWKSPSLFLFENAGLLGLDALRAEALKPGGRFDYDRPVEGLRVLDRYRFEIRLARPAPRFLYTLADPSVSGAVAREVVERHGDAVMAHPVGTGPFRLSDWRRSSRIVLTRNPGFREQRWDAQPAADDAEGQALAARLRGRRLPLLDRVEISIIEEAQPRWLAFLNGELDLLERLPPEFVPLALAGERLAPHLARQGIGLQRAPAVDTTFVYFNMDDPVVGGLAPAQVALRRAIGLAYDSAAEIALVRQGQAQPAQGLLPPGVSGHEPALRSEMSRHDPARAQALLDLYGWRDRDGDGWRDRPDGRPLLLQFASQPDKTSRLIRELWKKRLDAVGLRVDFRIAQWPENLKASRAGKLMMWGVAWGAATPDGAYFLDLLYGPNAGEANMARFRLPAFDALQARIAVLPDGPERAALMHEAQRLAVAYLPYKASSHRINTALTRPGLIGYRPHPFASDFWRHVDREPDIPR</sequence>
<organism evidence="7 8">
    <name type="scientific">Aquariibacter albus</name>
    <dbReference type="NCBI Taxonomy" id="2759899"/>
    <lineage>
        <taxon>Bacteria</taxon>
        <taxon>Pseudomonadati</taxon>
        <taxon>Pseudomonadota</taxon>
        <taxon>Betaproteobacteria</taxon>
        <taxon>Burkholderiales</taxon>
        <taxon>Sphaerotilaceae</taxon>
        <taxon>Aquariibacter</taxon>
    </lineage>
</organism>
<comment type="subcellular location">
    <subcellularLocation>
        <location evidence="1">Cell envelope</location>
    </subcellularLocation>
</comment>
<dbReference type="Gene3D" id="3.90.76.10">
    <property type="entry name" value="Dipeptide-binding Protein, Domain 1"/>
    <property type="match status" value="1"/>
</dbReference>
<feature type="domain" description="Solute-binding protein family 5" evidence="6">
    <location>
        <begin position="86"/>
        <end position="524"/>
    </location>
</feature>
<dbReference type="GO" id="GO:0015833">
    <property type="term" value="P:peptide transport"/>
    <property type="evidence" value="ECO:0007669"/>
    <property type="project" value="TreeGrafter"/>
</dbReference>
<evidence type="ECO:0000313" key="8">
    <source>
        <dbReference type="Proteomes" id="UP000586093"/>
    </source>
</evidence>
<dbReference type="Gene3D" id="3.40.190.10">
    <property type="entry name" value="Periplasmic binding protein-like II"/>
    <property type="match status" value="1"/>
</dbReference>
<evidence type="ECO:0000256" key="5">
    <source>
        <dbReference type="SAM" id="SignalP"/>
    </source>
</evidence>
<evidence type="ECO:0000256" key="2">
    <source>
        <dbReference type="ARBA" id="ARBA00005695"/>
    </source>
</evidence>
<evidence type="ECO:0000259" key="6">
    <source>
        <dbReference type="Pfam" id="PF00496"/>
    </source>
</evidence>
<dbReference type="PANTHER" id="PTHR30290">
    <property type="entry name" value="PERIPLASMIC BINDING COMPONENT OF ABC TRANSPORTER"/>
    <property type="match status" value="1"/>
</dbReference>
<name>A0A839HKB6_9BURK</name>
<evidence type="ECO:0000256" key="4">
    <source>
        <dbReference type="ARBA" id="ARBA00022729"/>
    </source>
</evidence>
<feature type="chain" id="PRO_5032888649" evidence="5">
    <location>
        <begin position="21"/>
        <end position="610"/>
    </location>
</feature>
<dbReference type="PANTHER" id="PTHR30290:SF10">
    <property type="entry name" value="PERIPLASMIC OLIGOPEPTIDE-BINDING PROTEIN-RELATED"/>
    <property type="match status" value="1"/>
</dbReference>
<dbReference type="Gene3D" id="3.10.105.10">
    <property type="entry name" value="Dipeptide-binding Protein, Domain 3"/>
    <property type="match status" value="1"/>
</dbReference>
<keyword evidence="3" id="KW-0813">Transport</keyword>
<dbReference type="InterPro" id="IPR000914">
    <property type="entry name" value="SBP_5_dom"/>
</dbReference>
<dbReference type="PIRSF" id="PIRSF002741">
    <property type="entry name" value="MppA"/>
    <property type="match status" value="1"/>
</dbReference>
<dbReference type="Pfam" id="PF00496">
    <property type="entry name" value="SBP_bac_5"/>
    <property type="match status" value="1"/>
</dbReference>
<dbReference type="GO" id="GO:0030288">
    <property type="term" value="C:outer membrane-bounded periplasmic space"/>
    <property type="evidence" value="ECO:0007669"/>
    <property type="project" value="UniProtKB-ARBA"/>
</dbReference>
<keyword evidence="8" id="KW-1185">Reference proteome</keyword>
<dbReference type="GO" id="GO:1904680">
    <property type="term" value="F:peptide transmembrane transporter activity"/>
    <property type="evidence" value="ECO:0007669"/>
    <property type="project" value="TreeGrafter"/>
</dbReference>
<reference evidence="7 8" key="1">
    <citation type="submission" date="2020-08" db="EMBL/GenBank/DDBJ databases">
        <title>Aquariorum lacteus gen. nov., sp. nov., a new member of the family Comamonadaceae, isolated from freshwater aquarium.</title>
        <authorList>
            <person name="Chun S.-J."/>
        </authorList>
    </citation>
    <scope>NUCLEOTIDE SEQUENCE [LARGE SCALE GENOMIC DNA]</scope>
    <source>
        <strain evidence="7 8">SJAQ100</strain>
    </source>
</reference>
<comment type="caution">
    <text evidence="7">The sequence shown here is derived from an EMBL/GenBank/DDBJ whole genome shotgun (WGS) entry which is preliminary data.</text>
</comment>
<dbReference type="EMBL" id="JACIVI010000005">
    <property type="protein sequence ID" value="MBB1162925.1"/>
    <property type="molecule type" value="Genomic_DNA"/>
</dbReference>
<dbReference type="Proteomes" id="UP000586093">
    <property type="component" value="Unassembled WGS sequence"/>
</dbReference>
<evidence type="ECO:0000256" key="1">
    <source>
        <dbReference type="ARBA" id="ARBA00004196"/>
    </source>
</evidence>
<evidence type="ECO:0000313" key="7">
    <source>
        <dbReference type="EMBL" id="MBB1162925.1"/>
    </source>
</evidence>
<dbReference type="GO" id="GO:0043190">
    <property type="term" value="C:ATP-binding cassette (ABC) transporter complex"/>
    <property type="evidence" value="ECO:0007669"/>
    <property type="project" value="InterPro"/>
</dbReference>
<comment type="similarity">
    <text evidence="2">Belongs to the bacterial solute-binding protein 5 family.</text>
</comment>
<dbReference type="AlphaFoldDB" id="A0A839HKB6"/>
<feature type="signal peptide" evidence="5">
    <location>
        <begin position="1"/>
        <end position="20"/>
    </location>
</feature>
<keyword evidence="4 5" id="KW-0732">Signal</keyword>
<protein>
    <submittedName>
        <fullName evidence="7">Bicyclomycin resistance protein</fullName>
    </submittedName>
</protein>
<dbReference type="InterPro" id="IPR039424">
    <property type="entry name" value="SBP_5"/>
</dbReference>
<evidence type="ECO:0000256" key="3">
    <source>
        <dbReference type="ARBA" id="ARBA00022448"/>
    </source>
</evidence>
<dbReference type="SUPFAM" id="SSF53850">
    <property type="entry name" value="Periplasmic binding protein-like II"/>
    <property type="match status" value="1"/>
</dbReference>
<proteinExistence type="inferred from homology"/>
<accession>A0A839HKB6</accession>